<evidence type="ECO:0000313" key="9">
    <source>
        <dbReference type="EMBL" id="CEM50902.1"/>
    </source>
</evidence>
<sequence length="466" mass="52111">MQTASACRTSSGKTAVDFVLHCVLENNQPVSLFLILCSFARSPLSFQLMETADGLVKGPFWDSSKNKWLSTYGNYPGYYNYRQVTDESKELDPRLRVLSSHDANFFRGKSVLDIGCNTGQIPFMLGAHLGAKRVLGVEIDVKLLTKALTTLRDLKRERREHLIESGHGDVYSFGETGKESGKGGEEHITHEEPAPFPWNINFAAENFLTSPRYDQQMDAEAQRERCQAPPPVKGVDASASASQKSKSTKRVHEEKEKDTGETGEGGGLYDVVLALSVSKWIHLHNGDDGIRAFFRKCYRVLKPGGLLVLEPQPWTSYRKARQDMTEEMRETMRNIVMHPRYFLDYLTQEMDFEVATSFDCEKAGPSEGLGKGKGKEVEGGTGEKGVDGGKEGKKEKERKEGNTKGQKKKDEADAEKKEKDLQKQKEACIRDIYVLRRPSKAVPPPTKKIRYTGPNKGGEEDEADSD</sequence>
<dbReference type="GO" id="GO:0008173">
    <property type="term" value="F:RNA methyltransferase activity"/>
    <property type="evidence" value="ECO:0007669"/>
    <property type="project" value="UniProtKB-UniRule"/>
</dbReference>
<dbReference type="GO" id="GO:0040031">
    <property type="term" value="P:snRNA modification"/>
    <property type="evidence" value="ECO:0007669"/>
    <property type="project" value="TreeGrafter"/>
</dbReference>
<dbReference type="PROSITE" id="PS51515">
    <property type="entry name" value="BIN3_SAM"/>
    <property type="match status" value="1"/>
</dbReference>
<dbReference type="PANTHER" id="PTHR12315:SF0">
    <property type="entry name" value="7SK SNRNA METHYLPHOSPHATE CAPPING ENZYME"/>
    <property type="match status" value="1"/>
</dbReference>
<dbReference type="Pfam" id="PF06859">
    <property type="entry name" value="Bin3"/>
    <property type="match status" value="1"/>
</dbReference>
<dbReference type="SUPFAM" id="SSF53335">
    <property type="entry name" value="S-adenosyl-L-methionine-dependent methyltransferases"/>
    <property type="match status" value="1"/>
</dbReference>
<proteinExistence type="inferred from homology"/>
<reference evidence="9" key="1">
    <citation type="submission" date="2014-11" db="EMBL/GenBank/DDBJ databases">
        <authorList>
            <person name="Otto D Thomas"/>
            <person name="Naeem Raeece"/>
        </authorList>
    </citation>
    <scope>NUCLEOTIDE SEQUENCE</scope>
</reference>
<dbReference type="CDD" id="cd02440">
    <property type="entry name" value="AdoMet_MTases"/>
    <property type="match status" value="2"/>
</dbReference>
<keyword evidence="3 6" id="KW-0808">Transferase</keyword>
<keyword evidence="2 6" id="KW-0489">Methyltransferase</keyword>
<dbReference type="EMBL" id="CDMZ01004785">
    <property type="protein sequence ID" value="CEM50902.1"/>
    <property type="molecule type" value="Genomic_DNA"/>
</dbReference>
<dbReference type="InterPro" id="IPR024160">
    <property type="entry name" value="BIN3_SAM-bd_dom"/>
</dbReference>
<organism evidence="9">
    <name type="scientific">Chromera velia CCMP2878</name>
    <dbReference type="NCBI Taxonomy" id="1169474"/>
    <lineage>
        <taxon>Eukaryota</taxon>
        <taxon>Sar</taxon>
        <taxon>Alveolata</taxon>
        <taxon>Colpodellida</taxon>
        <taxon>Chromeraceae</taxon>
        <taxon>Chromera</taxon>
    </lineage>
</organism>
<dbReference type="EC" id="2.1.1.-" evidence="6"/>
<feature type="region of interest" description="Disordered" evidence="7">
    <location>
        <begin position="363"/>
        <end position="466"/>
    </location>
</feature>
<dbReference type="InterPro" id="IPR029063">
    <property type="entry name" value="SAM-dependent_MTases_sf"/>
</dbReference>
<feature type="domain" description="Bin3-type SAM" evidence="8">
    <location>
        <begin position="92"/>
        <end position="385"/>
    </location>
</feature>
<feature type="region of interest" description="Disordered" evidence="7">
    <location>
        <begin position="168"/>
        <end position="193"/>
    </location>
</feature>
<evidence type="ECO:0000256" key="5">
    <source>
        <dbReference type="PROSITE-ProRule" id="PRU00848"/>
    </source>
</evidence>
<accession>A0A0G4I216</accession>
<dbReference type="AlphaFoldDB" id="A0A0G4I216"/>
<dbReference type="Gene3D" id="3.40.50.150">
    <property type="entry name" value="Vaccinia Virus protein VP39"/>
    <property type="match status" value="1"/>
</dbReference>
<evidence type="ECO:0000256" key="1">
    <source>
        <dbReference type="ARBA" id="ARBA00008361"/>
    </source>
</evidence>
<protein>
    <recommendedName>
        <fullName evidence="6">RNA methyltransferase</fullName>
        <ecNumber evidence="6">2.1.1.-</ecNumber>
    </recommendedName>
</protein>
<dbReference type="GO" id="GO:0008171">
    <property type="term" value="F:O-methyltransferase activity"/>
    <property type="evidence" value="ECO:0007669"/>
    <property type="project" value="UniProtKB-UniRule"/>
</dbReference>
<feature type="compositionally biased region" description="Basic and acidic residues" evidence="7">
    <location>
        <begin position="250"/>
        <end position="260"/>
    </location>
</feature>
<feature type="compositionally biased region" description="Basic and acidic residues" evidence="7">
    <location>
        <begin position="384"/>
        <end position="429"/>
    </location>
</feature>
<feature type="region of interest" description="Disordered" evidence="7">
    <location>
        <begin position="216"/>
        <end position="265"/>
    </location>
</feature>
<evidence type="ECO:0000256" key="4">
    <source>
        <dbReference type="ARBA" id="ARBA00022691"/>
    </source>
</evidence>
<dbReference type="GO" id="GO:0017069">
    <property type="term" value="F:snRNA binding"/>
    <property type="evidence" value="ECO:0007669"/>
    <property type="project" value="TreeGrafter"/>
</dbReference>
<dbReference type="PhylomeDB" id="A0A0G4I216"/>
<keyword evidence="4 5" id="KW-0949">S-adenosyl-L-methionine</keyword>
<dbReference type="InterPro" id="IPR039772">
    <property type="entry name" value="Bin3-like"/>
</dbReference>
<dbReference type="VEuPathDB" id="CryptoDB:Cvel_34893"/>
<evidence type="ECO:0000259" key="8">
    <source>
        <dbReference type="PROSITE" id="PS51515"/>
    </source>
</evidence>
<evidence type="ECO:0000256" key="3">
    <source>
        <dbReference type="ARBA" id="ARBA00022679"/>
    </source>
</evidence>
<evidence type="ECO:0000256" key="7">
    <source>
        <dbReference type="SAM" id="MobiDB-lite"/>
    </source>
</evidence>
<dbReference type="PANTHER" id="PTHR12315">
    <property type="entry name" value="BICOID-INTERACTING PROTEIN RELATED"/>
    <property type="match status" value="1"/>
</dbReference>
<feature type="compositionally biased region" description="Basic and acidic residues" evidence="7">
    <location>
        <begin position="176"/>
        <end position="193"/>
    </location>
</feature>
<comment type="similarity">
    <text evidence="1 6">Belongs to the methyltransferase superfamily.</text>
</comment>
<evidence type="ECO:0000256" key="6">
    <source>
        <dbReference type="RuleBase" id="RU367087"/>
    </source>
</evidence>
<gene>
    <name evidence="9" type="ORF">Cvel_34893</name>
</gene>
<evidence type="ECO:0000256" key="2">
    <source>
        <dbReference type="ARBA" id="ARBA00022603"/>
    </source>
</evidence>
<name>A0A0G4I216_9ALVE</name>
<dbReference type="InterPro" id="IPR010675">
    <property type="entry name" value="Bin3_C"/>
</dbReference>
<dbReference type="GO" id="GO:0032259">
    <property type="term" value="P:methylation"/>
    <property type="evidence" value="ECO:0007669"/>
    <property type="project" value="UniProtKB-KW"/>
</dbReference>